<reference evidence="5" key="2">
    <citation type="submission" date="2025-09" db="UniProtKB">
        <authorList>
            <consortium name="Ensembl"/>
        </authorList>
    </citation>
    <scope>IDENTIFICATION</scope>
</reference>
<keyword evidence="6" id="KW-1185">Reference proteome</keyword>
<dbReference type="FunFam" id="3.80.10.10:FF:000314">
    <property type="entry name" value="centriolin isoform X4"/>
    <property type="match status" value="1"/>
</dbReference>
<feature type="compositionally biased region" description="Basic and acidic residues" evidence="4">
    <location>
        <begin position="2021"/>
        <end position="2031"/>
    </location>
</feature>
<keyword evidence="1" id="KW-0433">Leucine-rich repeat</keyword>
<feature type="coiled-coil region" evidence="3">
    <location>
        <begin position="998"/>
        <end position="1032"/>
    </location>
</feature>
<dbReference type="InterPro" id="IPR003591">
    <property type="entry name" value="Leu-rich_rpt_typical-subtyp"/>
</dbReference>
<dbReference type="PANTHER" id="PTHR45973">
    <property type="entry name" value="PROTEIN PHOSPHATASE 1 REGULATORY SUBUNIT SDS22-RELATED"/>
    <property type="match status" value="1"/>
</dbReference>
<keyword evidence="2" id="KW-0677">Repeat</keyword>
<dbReference type="Gene3D" id="3.80.10.10">
    <property type="entry name" value="Ribonuclease Inhibitor"/>
    <property type="match status" value="2"/>
</dbReference>
<feature type="coiled-coil region" evidence="3">
    <location>
        <begin position="548"/>
        <end position="779"/>
    </location>
</feature>
<reference evidence="5" key="1">
    <citation type="submission" date="2025-08" db="UniProtKB">
        <authorList>
            <consortium name="Ensembl"/>
        </authorList>
    </citation>
    <scope>IDENTIFICATION</scope>
</reference>
<evidence type="ECO:0000313" key="6">
    <source>
        <dbReference type="Proteomes" id="UP000694545"/>
    </source>
</evidence>
<dbReference type="PROSITE" id="PS51450">
    <property type="entry name" value="LRR"/>
    <property type="match status" value="4"/>
</dbReference>
<evidence type="ECO:0000313" key="5">
    <source>
        <dbReference type="Ensembl" id="ENSVKKP00000008741.1"/>
    </source>
</evidence>
<feature type="coiled-coil region" evidence="3">
    <location>
        <begin position="409"/>
        <end position="516"/>
    </location>
</feature>
<evidence type="ECO:0000256" key="1">
    <source>
        <dbReference type="ARBA" id="ARBA00022614"/>
    </source>
</evidence>
<name>A0A8D2JEZ5_VARKO</name>
<feature type="region of interest" description="Disordered" evidence="4">
    <location>
        <begin position="2125"/>
        <end position="2160"/>
    </location>
</feature>
<feature type="coiled-coil region" evidence="3">
    <location>
        <begin position="1249"/>
        <end position="1321"/>
    </location>
</feature>
<feature type="coiled-coil region" evidence="3">
    <location>
        <begin position="827"/>
        <end position="965"/>
    </location>
</feature>
<dbReference type="Pfam" id="PF14580">
    <property type="entry name" value="LRR_9"/>
    <property type="match status" value="1"/>
</dbReference>
<dbReference type="Proteomes" id="UP000694545">
    <property type="component" value="Unplaced"/>
</dbReference>
<organism evidence="5 6">
    <name type="scientific">Varanus komodoensis</name>
    <name type="common">Komodo dragon</name>
    <dbReference type="NCBI Taxonomy" id="61221"/>
    <lineage>
        <taxon>Eukaryota</taxon>
        <taxon>Metazoa</taxon>
        <taxon>Chordata</taxon>
        <taxon>Craniata</taxon>
        <taxon>Vertebrata</taxon>
        <taxon>Euteleostomi</taxon>
        <taxon>Lepidosauria</taxon>
        <taxon>Squamata</taxon>
        <taxon>Bifurcata</taxon>
        <taxon>Unidentata</taxon>
        <taxon>Episquamata</taxon>
        <taxon>Toxicofera</taxon>
        <taxon>Anguimorpha</taxon>
        <taxon>Paleoanguimorpha</taxon>
        <taxon>Varanoidea</taxon>
        <taxon>Varanidae</taxon>
        <taxon>Varanus</taxon>
    </lineage>
</organism>
<protein>
    <submittedName>
        <fullName evidence="5">Centriolin</fullName>
    </submittedName>
</protein>
<accession>A0A8D2JEZ5</accession>
<feature type="coiled-coil region" evidence="3">
    <location>
        <begin position="1359"/>
        <end position="1428"/>
    </location>
</feature>
<feature type="coiled-coil region" evidence="3">
    <location>
        <begin position="1643"/>
        <end position="1846"/>
    </location>
</feature>
<feature type="compositionally biased region" description="Low complexity" evidence="4">
    <location>
        <begin position="1099"/>
        <end position="1111"/>
    </location>
</feature>
<dbReference type="InterPro" id="IPR050576">
    <property type="entry name" value="Cilia_flagella_integrity"/>
</dbReference>
<feature type="coiled-coil region" evidence="3">
    <location>
        <begin position="1464"/>
        <end position="1547"/>
    </location>
</feature>
<evidence type="ECO:0000256" key="3">
    <source>
        <dbReference type="SAM" id="Coils"/>
    </source>
</evidence>
<dbReference type="SMART" id="SM00369">
    <property type="entry name" value="LRR_TYP"/>
    <property type="match status" value="4"/>
</dbReference>
<proteinExistence type="predicted"/>
<evidence type="ECO:0000256" key="2">
    <source>
        <dbReference type="ARBA" id="ARBA00022737"/>
    </source>
</evidence>
<feature type="region of interest" description="Disordered" evidence="4">
    <location>
        <begin position="1099"/>
        <end position="1169"/>
    </location>
</feature>
<keyword evidence="3" id="KW-0175">Coiled coil</keyword>
<feature type="compositionally biased region" description="Polar residues" evidence="4">
    <location>
        <begin position="2125"/>
        <end position="2140"/>
    </location>
</feature>
<dbReference type="InterPro" id="IPR032675">
    <property type="entry name" value="LRR_dom_sf"/>
</dbReference>
<dbReference type="InterPro" id="IPR001611">
    <property type="entry name" value="Leu-rich_rpt"/>
</dbReference>
<dbReference type="PANTHER" id="PTHR45973:SF36">
    <property type="entry name" value="CENTRIOLIN"/>
    <property type="match status" value="1"/>
</dbReference>
<sequence>MLPDQHYSAWPFVKHPEILRFATSPCCKSLLQCAIVDYYINIFLLITGGNCISPGIRYITEPLINKLSKQENVARVTALNLSLAKDGGKKFKYIENLEKCEKLEVLNLSHNLIEKVEKLDKLLKLCDLNLSYNKISKIEGIEHLHNLQKLNLAGNEIEHVPVWMGKKLRSLRILNLRKNKISSVGDFIAKLKPLKNLTSLFLSDNPVANLPHYRPFTIFHLRSLEDLEGQPVTDCDREEATERFNLEEIENLEKDLEKAMKELEDLNNKQSDLLEKLQQQEDLNKSLKQNHLRQKQSCKDLESELETKNELLKQKTVELTRACQKQYELEQELAFYKIDAKFEPLGYYPAEDVDLDDVPGESPYIGKARYKRNMYAVEGYIPSKAQKLQVGSLGQEEQQNNQQLKLNLLQSLDLQLQEKEKQMKGAQEKLSELHSEAVNAEQRVLKATEELRQLQDAVAQKKMLEVEKDCLRQKLSNKILLLSQLKGEALELEKQMEQQKQEMAKKEEEVEGLQIFTDSLDPKDPKHAHMKAQKASKEQQLDMMSKHYKELETCLDDMLSRIARETEEIRDLEQQLTDGQIAVNDALKKDLEAIIIGLQEYLETVKGQAKQTSDECKELRKDKEALLQKLEELEDEKNQLEIVAMDAENMRKEIADLELALHEQREVNQELQEAQGELGAYEAELEAELKARDSEISQHTEELERIKQLSQLEHSALQAELDKERQALENALTKAHLSEEKEQENSKLLSQLKQLQRENNSLKQQLQETKNQLNRAVDHLIHPEEVLARVSELKKALRTGAEIRCHNPKDILGKSLADLQKQFGEILARSQQETEAAQARERGLQEEMASRQARLEEAHEKHKLACSKAAEAKIKSEKKQNEARVRQLEDEIQHLSEQLKSMEEIQGLTDQQLQEAEEEKGRMIAQLEDLENRKKVEDARVQMQFLSLNEELKELKEAVSASERQATAELCAATDQLRALHGTVGKINQWRSQELEDAEKMSMQASQAADALARAEAEIELLQRLLKEKEEQVCGLPHSLHDAKECSIEGQERNVSSKEIGSILDEIAALRHAVSHQNDAIARLLDPLKWKGHSYYIPSSSQASTPASQSTKDSGVGLQCPMPTSVNKVHAEGERGKKKHSISPAGRGCRLHSTGRDGLQESPHSGGKSIQLPGIIYTLLPDGAPAPQGTVVYGPPPPPGPACGGQLAPTTVIYGSPPPGAQLVHSPLPAHCSVPLVPVGVLHCNIPEHHNLENKILSLEGSIDKLMSQRPEGACPAASHHRQHKQTEELRQGIQDLLSEREELEHQVTELRRVAQKRNRRKDFIDGCMSGIISELELEKSLQHHGSIVDEIECIEKTLLKRRAELREADRLLAEAENELETTQGKTKDVIQKYNSSKQHLSWTEKEAEELERRAQEMAVRLVKADQQLRLLRAGAKDLEQHKMQQEGILKEINKVVSAKDYEFQSLSQKIEILTESLQKLQADIQVAEGNEDHHLQILKEAENILQSKKSELERLKDQTATQQEELRHLDQLLDQKKEELRLLQESIVRRSADLTEVLKEGEAEVAEKWQQIKEVKSFLADLSVQKGELSAQLSEKRSQLSLITQGIRKENENLQDTLGLIMKHKTELKHILETLQLESSELEGLKLQHNQKLNELQKMHTEILEGKLELENLQRASQQERGEMELQRQLLERMQQDVKQLNSHLCTLQKSIQALNKQKQQLEENCESLEQKLSQTERALASAEESNTVAQAEREKMDSAARKLQLDIDQLQNHKASLYGDVADLQKDLQEKIQQEERKWEDCTAKLQDQKQRLEEELAEQQRLLEQTAMRIQGAEEQIRKLQEEESCYSVLKETISKTRHQVSEQEVKLREKAAEACSLQRELELSKARENMLQHKIQAERKKAEKHIAGLKEAIQTQRAQLERALHEQKQENQCLQEEMASVEQVAQDNHQRAKQLMRNLGQIQEEYLQLQSQMKSQEDLEKRQKEMKGTVKMLKLEVRDKMRTCLKDLSQSPPEANSEAKGRTQSDLESLKENYPFTDKESRMLCFDEKLDLSKVHIMDEQWRGKARREQLQHREDWLKAQLRQCMSKQVEVLIKGKQQTEGTLHSLKRQVDVLDELVSSASTDSPFQSLNSSGFTASLHEESMASNRSKNRLGDS</sequence>
<evidence type="ECO:0000256" key="4">
    <source>
        <dbReference type="SAM" id="MobiDB-lite"/>
    </source>
</evidence>
<feature type="region of interest" description="Disordered" evidence="4">
    <location>
        <begin position="2011"/>
        <end position="2031"/>
    </location>
</feature>
<feature type="coiled-coil region" evidence="3">
    <location>
        <begin position="1887"/>
        <end position="2000"/>
    </location>
</feature>
<feature type="coiled-coil region" evidence="3">
    <location>
        <begin position="242"/>
        <end position="318"/>
    </location>
</feature>
<dbReference type="SMART" id="SM00365">
    <property type="entry name" value="LRR_SD22"/>
    <property type="match status" value="3"/>
</dbReference>
<dbReference type="Ensembl" id="ENSVKKT00000008964.1">
    <property type="protein sequence ID" value="ENSVKKP00000008741.1"/>
    <property type="gene ID" value="ENSVKKG00000005216.1"/>
</dbReference>
<dbReference type="SUPFAM" id="SSF52075">
    <property type="entry name" value="Outer arm dynein light chain 1"/>
    <property type="match status" value="1"/>
</dbReference>